<organism evidence="1 2">
    <name type="scientific">Irpex rosettiformis</name>
    <dbReference type="NCBI Taxonomy" id="378272"/>
    <lineage>
        <taxon>Eukaryota</taxon>
        <taxon>Fungi</taxon>
        <taxon>Dikarya</taxon>
        <taxon>Basidiomycota</taxon>
        <taxon>Agaricomycotina</taxon>
        <taxon>Agaricomycetes</taxon>
        <taxon>Polyporales</taxon>
        <taxon>Irpicaceae</taxon>
        <taxon>Irpex</taxon>
    </lineage>
</organism>
<name>A0ACB8U375_9APHY</name>
<proteinExistence type="predicted"/>
<protein>
    <submittedName>
        <fullName evidence="1">Kinase-like domain-containing protein</fullName>
    </submittedName>
</protein>
<keyword evidence="2" id="KW-1185">Reference proteome</keyword>
<evidence type="ECO:0000313" key="1">
    <source>
        <dbReference type="EMBL" id="KAI0088646.1"/>
    </source>
</evidence>
<gene>
    <name evidence="1" type="ORF">BDY19DRAFT_178386</name>
</gene>
<dbReference type="Proteomes" id="UP001055072">
    <property type="component" value="Unassembled WGS sequence"/>
</dbReference>
<sequence>MLGAGGFGCVIKARHRVKGHDVAFKFISKAQVPSVGWTKDEDGELVPLEIVLMKTAMHENIAKSLDVFQDNDFFYIGVEMHGSHWSVPTERGDQGGCSLQDYIDARGVVSEDHARYIFGQLVEAIHYLRSIGISHGDIKPDNALIDSNLKVKLIDFGNAVWNNPSLPLCQQIHSTDYYCGTVLFMPPECFESTVLYYPSADVWSLGILLIRILTGSLLFLDEQDIVSMNWRFQGEWAIERWRALSDQVKHLVGERCLARGVGSRALIEEVREHPWLVGWRGVGEMMEVVKGLKMAENSV</sequence>
<dbReference type="EMBL" id="MU274913">
    <property type="protein sequence ID" value="KAI0088646.1"/>
    <property type="molecule type" value="Genomic_DNA"/>
</dbReference>
<reference evidence="1" key="1">
    <citation type="journal article" date="2021" name="Environ. Microbiol.">
        <title>Gene family expansions and transcriptome signatures uncover fungal adaptations to wood decay.</title>
        <authorList>
            <person name="Hage H."/>
            <person name="Miyauchi S."/>
            <person name="Viragh M."/>
            <person name="Drula E."/>
            <person name="Min B."/>
            <person name="Chaduli D."/>
            <person name="Navarro D."/>
            <person name="Favel A."/>
            <person name="Norest M."/>
            <person name="Lesage-Meessen L."/>
            <person name="Balint B."/>
            <person name="Merenyi Z."/>
            <person name="de Eugenio L."/>
            <person name="Morin E."/>
            <person name="Martinez A.T."/>
            <person name="Baldrian P."/>
            <person name="Stursova M."/>
            <person name="Martinez M.J."/>
            <person name="Novotny C."/>
            <person name="Magnuson J.K."/>
            <person name="Spatafora J.W."/>
            <person name="Maurice S."/>
            <person name="Pangilinan J."/>
            <person name="Andreopoulos W."/>
            <person name="LaButti K."/>
            <person name="Hundley H."/>
            <person name="Na H."/>
            <person name="Kuo A."/>
            <person name="Barry K."/>
            <person name="Lipzen A."/>
            <person name="Henrissat B."/>
            <person name="Riley R."/>
            <person name="Ahrendt S."/>
            <person name="Nagy L.G."/>
            <person name="Grigoriev I.V."/>
            <person name="Martin F."/>
            <person name="Rosso M.N."/>
        </authorList>
    </citation>
    <scope>NUCLEOTIDE SEQUENCE</scope>
    <source>
        <strain evidence="1">CBS 384.51</strain>
    </source>
</reference>
<accession>A0ACB8U375</accession>
<comment type="caution">
    <text evidence="1">The sequence shown here is derived from an EMBL/GenBank/DDBJ whole genome shotgun (WGS) entry which is preliminary data.</text>
</comment>
<evidence type="ECO:0000313" key="2">
    <source>
        <dbReference type="Proteomes" id="UP001055072"/>
    </source>
</evidence>